<proteinExistence type="predicted"/>
<protein>
    <submittedName>
        <fullName evidence="3">ATP-dependent OLD family endonuclease</fullName>
    </submittedName>
</protein>
<dbReference type="GO" id="GO:0004519">
    <property type="term" value="F:endonuclease activity"/>
    <property type="evidence" value="ECO:0007669"/>
    <property type="project" value="UniProtKB-KW"/>
</dbReference>
<dbReference type="AlphaFoldDB" id="A0A017H4Q6"/>
<organism evidence="3 4">
    <name type="scientific">Fusobacterium necrophorum subsp. funduliforme B35</name>
    <dbReference type="NCBI Taxonomy" id="1226633"/>
    <lineage>
        <taxon>Bacteria</taxon>
        <taxon>Fusobacteriati</taxon>
        <taxon>Fusobacteriota</taxon>
        <taxon>Fusobacteriia</taxon>
        <taxon>Fusobacteriales</taxon>
        <taxon>Fusobacteriaceae</taxon>
        <taxon>Fusobacterium</taxon>
    </lineage>
</organism>
<dbReference type="InterPro" id="IPR034139">
    <property type="entry name" value="TOPRIM_OLD"/>
</dbReference>
<dbReference type="SUPFAM" id="SSF52540">
    <property type="entry name" value="P-loop containing nucleoside triphosphate hydrolases"/>
    <property type="match status" value="1"/>
</dbReference>
<dbReference type="EMBL" id="AUZI01000027">
    <property type="protein sequence ID" value="KID48246.1"/>
    <property type="molecule type" value="Genomic_DNA"/>
</dbReference>
<feature type="domain" description="Endonuclease GajA/Old nuclease/RecF-like AAA" evidence="1">
    <location>
        <begin position="1"/>
        <end position="156"/>
    </location>
</feature>
<reference evidence="3 4" key="1">
    <citation type="submission" date="2013-08" db="EMBL/GenBank/DDBJ databases">
        <title>An opportunistic ruminal bacterium that causes liver abscesses in cattle.</title>
        <authorList>
            <person name="Benahmed F.H."/>
            <person name="Rasmussen M."/>
            <person name="Harbottle H."/>
            <person name="Soppet D."/>
            <person name="Nagaraja T.G."/>
            <person name="Davidson M."/>
        </authorList>
    </citation>
    <scope>NUCLEOTIDE SEQUENCE [LARGE SCALE GENOMIC DNA]</scope>
    <source>
        <strain evidence="3 4">B35</strain>
    </source>
</reference>
<accession>A0A017H4Q6</accession>
<dbReference type="InterPro" id="IPR041685">
    <property type="entry name" value="AAA_GajA/Old/RecF-like"/>
</dbReference>
<feature type="domain" description="OLD protein-like TOPRIM" evidence="2">
    <location>
        <begin position="280"/>
        <end position="343"/>
    </location>
</feature>
<dbReference type="CDD" id="cd01026">
    <property type="entry name" value="TOPRIM_OLD"/>
    <property type="match status" value="1"/>
</dbReference>
<dbReference type="PANTHER" id="PTHR43581:SF2">
    <property type="entry name" value="EXCINUCLEASE ATPASE SUBUNIT"/>
    <property type="match status" value="1"/>
</dbReference>
<comment type="caution">
    <text evidence="3">The sequence shown here is derived from an EMBL/GenBank/DDBJ whole genome shotgun (WGS) entry which is preliminary data.</text>
</comment>
<keyword evidence="3" id="KW-0540">Nuclease</keyword>
<dbReference type="PANTHER" id="PTHR43581">
    <property type="entry name" value="ATP/GTP PHOSPHATASE"/>
    <property type="match status" value="1"/>
</dbReference>
<evidence type="ECO:0000313" key="4">
    <source>
        <dbReference type="Proteomes" id="UP000031184"/>
    </source>
</evidence>
<dbReference type="RefSeq" id="WP_005957537.1">
    <property type="nucleotide sequence ID" value="NZ_AOJP01000005.1"/>
</dbReference>
<sequence length="426" mass="51511">MKLAKIRIKNWQTFSEMTLHCKDFLIFTGASDTGKSSLMKAILSFFQVRNLRESDIRNRELPLEIIGDFCDKRGNFQVKFLKKKEREIQYFIRYSAEWRKLEEKEFQELLSSISVFYIPSIAEDGQMDYLLERVFQNPKLKEYKHYWNEYQEARKSRKSHGFYRHLFLRFLFEVAGREEKNNFWENSILLWEEPEFYLNPQEERACYEKLLEHSKLGLNIIVSTNSSRFIDLEQYQSICVFRRLRNETRVYQYLGNLFSGDEVMEFNMNYWINPDRSELFFAKKVILVEGQTDKIILSYLSKKLGVYSYDDSIIECGSKSTIPQFIRLLNAFKIPYVAVYDKDNHAWRNPTEIFNSNQKNRSIQKMVHKKFGSYVELENDIEEEIYNENRERKNYKNKPFYALEKVMQEGYRLPKRLREKIYKIFE</sequence>
<evidence type="ECO:0000259" key="1">
    <source>
        <dbReference type="Pfam" id="PF13175"/>
    </source>
</evidence>
<dbReference type="OrthoDB" id="9801813at2"/>
<dbReference type="InterPro" id="IPR027417">
    <property type="entry name" value="P-loop_NTPase"/>
</dbReference>
<evidence type="ECO:0000313" key="3">
    <source>
        <dbReference type="EMBL" id="KID48246.1"/>
    </source>
</evidence>
<dbReference type="PATRIC" id="fig|1226633.4.peg.2244"/>
<dbReference type="Pfam" id="PF20469">
    <property type="entry name" value="OLD-like_TOPRIM"/>
    <property type="match status" value="1"/>
</dbReference>
<gene>
    <name evidence="3" type="ORF">C095_11065</name>
</gene>
<dbReference type="InterPro" id="IPR051396">
    <property type="entry name" value="Bact_Antivir_Def_Nuclease"/>
</dbReference>
<dbReference type="Pfam" id="PF13175">
    <property type="entry name" value="AAA_15"/>
    <property type="match status" value="1"/>
</dbReference>
<dbReference type="Gene3D" id="3.40.50.300">
    <property type="entry name" value="P-loop containing nucleotide triphosphate hydrolases"/>
    <property type="match status" value="1"/>
</dbReference>
<keyword evidence="3" id="KW-0255">Endonuclease</keyword>
<name>A0A017H4Q6_9FUSO</name>
<evidence type="ECO:0000259" key="2">
    <source>
        <dbReference type="Pfam" id="PF20469"/>
    </source>
</evidence>
<keyword evidence="3" id="KW-0378">Hydrolase</keyword>
<dbReference type="Proteomes" id="UP000031184">
    <property type="component" value="Unassembled WGS sequence"/>
</dbReference>